<dbReference type="AlphaFoldDB" id="A0A6C7E952"/>
<keyword evidence="4 10" id="KW-0812">Transmembrane</keyword>
<dbReference type="EMBL" id="AP012057">
    <property type="protein sequence ID" value="BAN04184.1"/>
    <property type="molecule type" value="Genomic_DNA"/>
</dbReference>
<dbReference type="KEGG" id="aym:YM304_38700"/>
<dbReference type="SUPFAM" id="SSF81452">
    <property type="entry name" value="Cytochrome c oxidase subunit III-like"/>
    <property type="match status" value="1"/>
</dbReference>
<comment type="subcellular location">
    <subcellularLocation>
        <location evidence="10">Cell membrane</location>
        <topology evidence="10">Multi-pass membrane protein</topology>
    </subcellularLocation>
    <subcellularLocation>
        <location evidence="1">Membrane</location>
        <topology evidence="1">Multi-pass membrane protein</topology>
    </subcellularLocation>
</comment>
<dbReference type="OrthoDB" id="9810850at2"/>
<evidence type="ECO:0000256" key="4">
    <source>
        <dbReference type="ARBA" id="ARBA00022692"/>
    </source>
</evidence>
<dbReference type="Proteomes" id="UP000011863">
    <property type="component" value="Chromosome"/>
</dbReference>
<protein>
    <recommendedName>
        <fullName evidence="3">cytochrome-c oxidase</fullName>
        <ecNumber evidence="3">7.1.1.9</ecNumber>
    </recommendedName>
    <alternativeName>
        <fullName evidence="8">Cytochrome aa3 subunit 3</fullName>
    </alternativeName>
    <alternativeName>
        <fullName evidence="9">Cytochrome c oxidase polypeptide III</fullName>
    </alternativeName>
</protein>
<evidence type="ECO:0000313" key="13">
    <source>
        <dbReference type="EMBL" id="BAN04184.1"/>
    </source>
</evidence>
<organism evidence="13 14">
    <name type="scientific">Ilumatobacter coccineus (strain NBRC 103263 / KCTC 29153 / YM16-304)</name>
    <dbReference type="NCBI Taxonomy" id="1313172"/>
    <lineage>
        <taxon>Bacteria</taxon>
        <taxon>Bacillati</taxon>
        <taxon>Actinomycetota</taxon>
        <taxon>Acidimicrobiia</taxon>
        <taxon>Acidimicrobiales</taxon>
        <taxon>Ilumatobacteraceae</taxon>
        <taxon>Ilumatobacter</taxon>
    </lineage>
</organism>
<dbReference type="Gene3D" id="1.20.120.80">
    <property type="entry name" value="Cytochrome c oxidase, subunit III, four-helix bundle"/>
    <property type="match status" value="1"/>
</dbReference>
<dbReference type="GO" id="GO:0005886">
    <property type="term" value="C:plasma membrane"/>
    <property type="evidence" value="ECO:0007669"/>
    <property type="project" value="UniProtKB-SubCell"/>
</dbReference>
<name>A0A6C7E952_ILUCY</name>
<feature type="transmembrane region" description="Helical" evidence="11">
    <location>
        <begin position="62"/>
        <end position="82"/>
    </location>
</feature>
<evidence type="ECO:0000256" key="3">
    <source>
        <dbReference type="ARBA" id="ARBA00012949"/>
    </source>
</evidence>
<evidence type="ECO:0000256" key="8">
    <source>
        <dbReference type="ARBA" id="ARBA00031400"/>
    </source>
</evidence>
<dbReference type="InterPro" id="IPR000298">
    <property type="entry name" value="Cyt_c_oxidase-like_su3"/>
</dbReference>
<evidence type="ECO:0000256" key="7">
    <source>
        <dbReference type="ARBA" id="ARBA00023136"/>
    </source>
</evidence>
<feature type="transmembrane region" description="Helical" evidence="11">
    <location>
        <begin position="94"/>
        <end position="114"/>
    </location>
</feature>
<gene>
    <name evidence="13" type="ORF">YM304_38700</name>
</gene>
<dbReference type="InterPro" id="IPR013833">
    <property type="entry name" value="Cyt_c_oxidase_su3_a-hlx"/>
</dbReference>
<dbReference type="RefSeq" id="WP_015443431.1">
    <property type="nucleotide sequence ID" value="NC_020520.1"/>
</dbReference>
<keyword evidence="14" id="KW-1185">Reference proteome</keyword>
<proteinExistence type="inferred from homology"/>
<comment type="similarity">
    <text evidence="2 10">Belongs to the cytochrome c oxidase subunit 3 family.</text>
</comment>
<dbReference type="PANTHER" id="PTHR11403">
    <property type="entry name" value="CYTOCHROME C OXIDASE SUBUNIT III"/>
    <property type="match status" value="1"/>
</dbReference>
<dbReference type="GO" id="GO:0019646">
    <property type="term" value="P:aerobic electron transport chain"/>
    <property type="evidence" value="ECO:0007669"/>
    <property type="project" value="InterPro"/>
</dbReference>
<feature type="transmembrane region" description="Helical" evidence="11">
    <location>
        <begin position="126"/>
        <end position="154"/>
    </location>
</feature>
<dbReference type="PANTHER" id="PTHR11403:SF7">
    <property type="entry name" value="CYTOCHROME C OXIDASE SUBUNIT 3"/>
    <property type="match status" value="1"/>
</dbReference>
<evidence type="ECO:0000256" key="10">
    <source>
        <dbReference type="RuleBase" id="RU003376"/>
    </source>
</evidence>
<dbReference type="GO" id="GO:0016491">
    <property type="term" value="F:oxidoreductase activity"/>
    <property type="evidence" value="ECO:0007669"/>
    <property type="project" value="UniProtKB-KW"/>
</dbReference>
<accession>A0A6C7E952</accession>
<dbReference type="InterPro" id="IPR024791">
    <property type="entry name" value="Cyt_c/ubiquinol_Oxase_su3"/>
</dbReference>
<evidence type="ECO:0000256" key="6">
    <source>
        <dbReference type="ARBA" id="ARBA00022989"/>
    </source>
</evidence>
<dbReference type="PROSITE" id="PS50253">
    <property type="entry name" value="COX3"/>
    <property type="match status" value="1"/>
</dbReference>
<dbReference type="Pfam" id="PF00510">
    <property type="entry name" value="COX3"/>
    <property type="match status" value="1"/>
</dbReference>
<dbReference type="EC" id="7.1.1.9" evidence="3"/>
<evidence type="ECO:0000256" key="5">
    <source>
        <dbReference type="ARBA" id="ARBA00022967"/>
    </source>
</evidence>
<reference evidence="13 14" key="1">
    <citation type="journal article" date="2013" name="Int. J. Syst. Evol. Microbiol.">
        <title>Ilumatobacter nonamiense sp. nov. and Ilumatobacter coccineum sp. nov., isolated from seashore sand.</title>
        <authorList>
            <person name="Matsumoto A."/>
            <person name="Kasai H."/>
            <person name="Matsuo Y."/>
            <person name="Shizuri Y."/>
            <person name="Ichikawa N."/>
            <person name="Fujita N."/>
            <person name="Omura S."/>
            <person name="Takahashi Y."/>
        </authorList>
    </citation>
    <scope>NUCLEOTIDE SEQUENCE [LARGE SCALE GENOMIC DNA]</scope>
    <source>
        <strain evidence="14">NBRC 103263 / KCTC 29153 / YM16-304</strain>
    </source>
</reference>
<feature type="transmembrane region" description="Helical" evidence="11">
    <location>
        <begin position="166"/>
        <end position="191"/>
    </location>
</feature>
<keyword evidence="5" id="KW-1278">Translocase</keyword>
<keyword evidence="6 11" id="KW-1133">Transmembrane helix</keyword>
<evidence type="ECO:0000313" key="14">
    <source>
        <dbReference type="Proteomes" id="UP000011863"/>
    </source>
</evidence>
<keyword evidence="7 11" id="KW-0472">Membrane</keyword>
<evidence type="ECO:0000256" key="9">
    <source>
        <dbReference type="ARBA" id="ARBA00031625"/>
    </source>
</evidence>
<evidence type="ECO:0000256" key="11">
    <source>
        <dbReference type="SAM" id="Phobius"/>
    </source>
</evidence>
<dbReference type="InterPro" id="IPR035973">
    <property type="entry name" value="Cyt_c_oxidase_su3-like_sf"/>
</dbReference>
<sequence>MEALTAGPAPAPRNQMIVGATLASMATLMLTGGMLGVWALQRRQAIDTDGAWLPSSVTIPEVPANVMLIAFIAVCSFAQWAVWAAKRNDRANTVFALGATAFVAVLIVNAQAYIYSQIELSVTDGAYGSMFFAVTGTFMAMMIAGIAFSLVAAFRLIGGRIGDREILTAHAIFWYALAAVFSAIWFVVYVVK</sequence>
<feature type="domain" description="Heme-copper oxidase subunit III family profile" evidence="12">
    <location>
        <begin position="37"/>
        <end position="192"/>
    </location>
</feature>
<keyword evidence="13" id="KW-0560">Oxidoreductase</keyword>
<feature type="transmembrane region" description="Helical" evidence="11">
    <location>
        <begin position="17"/>
        <end position="40"/>
    </location>
</feature>
<evidence type="ECO:0000256" key="2">
    <source>
        <dbReference type="ARBA" id="ARBA00010581"/>
    </source>
</evidence>
<evidence type="ECO:0000256" key="1">
    <source>
        <dbReference type="ARBA" id="ARBA00004141"/>
    </source>
</evidence>
<dbReference type="GO" id="GO:0004129">
    <property type="term" value="F:cytochrome-c oxidase activity"/>
    <property type="evidence" value="ECO:0007669"/>
    <property type="project" value="UniProtKB-EC"/>
</dbReference>
<evidence type="ECO:0000259" key="12">
    <source>
        <dbReference type="PROSITE" id="PS50253"/>
    </source>
</evidence>